<dbReference type="InterPro" id="IPR012337">
    <property type="entry name" value="RNaseH-like_sf"/>
</dbReference>
<gene>
    <name evidence="2" type="ORF">LWI29_024587</name>
</gene>
<dbReference type="CDD" id="cd09279">
    <property type="entry name" value="RNase_HI_like"/>
    <property type="match status" value="1"/>
</dbReference>
<proteinExistence type="predicted"/>
<protein>
    <recommendedName>
        <fullName evidence="1">RNase H type-1 domain-containing protein</fullName>
    </recommendedName>
</protein>
<dbReference type="Pfam" id="PF13456">
    <property type="entry name" value="RVT_3"/>
    <property type="match status" value="1"/>
</dbReference>
<dbReference type="Gene3D" id="3.30.420.10">
    <property type="entry name" value="Ribonuclease H-like superfamily/Ribonuclease H"/>
    <property type="match status" value="1"/>
</dbReference>
<keyword evidence="3" id="KW-1185">Reference proteome</keyword>
<dbReference type="SUPFAM" id="SSF53098">
    <property type="entry name" value="Ribonuclease H-like"/>
    <property type="match status" value="1"/>
</dbReference>
<comment type="caution">
    <text evidence="2">The sequence shown here is derived from an EMBL/GenBank/DDBJ whole genome shotgun (WGS) entry which is preliminary data.</text>
</comment>
<dbReference type="Proteomes" id="UP001168877">
    <property type="component" value="Unassembled WGS sequence"/>
</dbReference>
<organism evidence="2 3">
    <name type="scientific">Acer saccharum</name>
    <name type="common">Sugar maple</name>
    <dbReference type="NCBI Taxonomy" id="4024"/>
    <lineage>
        <taxon>Eukaryota</taxon>
        <taxon>Viridiplantae</taxon>
        <taxon>Streptophyta</taxon>
        <taxon>Embryophyta</taxon>
        <taxon>Tracheophyta</taxon>
        <taxon>Spermatophyta</taxon>
        <taxon>Magnoliopsida</taxon>
        <taxon>eudicotyledons</taxon>
        <taxon>Gunneridae</taxon>
        <taxon>Pentapetalae</taxon>
        <taxon>rosids</taxon>
        <taxon>malvids</taxon>
        <taxon>Sapindales</taxon>
        <taxon>Sapindaceae</taxon>
        <taxon>Hippocastanoideae</taxon>
        <taxon>Acereae</taxon>
        <taxon>Acer</taxon>
    </lineage>
</organism>
<dbReference type="AlphaFoldDB" id="A0AA39RYV5"/>
<reference evidence="2" key="2">
    <citation type="submission" date="2023-06" db="EMBL/GenBank/DDBJ databases">
        <authorList>
            <person name="Swenson N.G."/>
            <person name="Wegrzyn J.L."/>
            <person name="Mcevoy S.L."/>
        </authorList>
    </citation>
    <scope>NUCLEOTIDE SEQUENCE</scope>
    <source>
        <strain evidence="2">NS2018</strain>
        <tissue evidence="2">Leaf</tissue>
    </source>
</reference>
<evidence type="ECO:0000313" key="3">
    <source>
        <dbReference type="Proteomes" id="UP001168877"/>
    </source>
</evidence>
<dbReference type="PANTHER" id="PTHR48475:SF2">
    <property type="entry name" value="RIBONUCLEASE H"/>
    <property type="match status" value="1"/>
</dbReference>
<feature type="domain" description="RNase H type-1" evidence="1">
    <location>
        <begin position="8"/>
        <end position="113"/>
    </location>
</feature>
<dbReference type="EMBL" id="JAUESC010000383">
    <property type="protein sequence ID" value="KAK0585202.1"/>
    <property type="molecule type" value="Genomic_DNA"/>
</dbReference>
<evidence type="ECO:0000313" key="2">
    <source>
        <dbReference type="EMBL" id="KAK0585202.1"/>
    </source>
</evidence>
<reference evidence="2" key="1">
    <citation type="journal article" date="2022" name="Plant J.">
        <title>Strategies of tolerance reflected in two North American maple genomes.</title>
        <authorList>
            <person name="McEvoy S.L."/>
            <person name="Sezen U.U."/>
            <person name="Trouern-Trend A."/>
            <person name="McMahon S.M."/>
            <person name="Schaberg P.G."/>
            <person name="Yang J."/>
            <person name="Wegrzyn J.L."/>
            <person name="Swenson N.G."/>
        </authorList>
    </citation>
    <scope>NUCLEOTIDE SEQUENCE</scope>
    <source>
        <strain evidence="2">NS2018</strain>
    </source>
</reference>
<dbReference type="InterPro" id="IPR036397">
    <property type="entry name" value="RNaseH_sf"/>
</dbReference>
<dbReference type="InterPro" id="IPR002156">
    <property type="entry name" value="RNaseH_domain"/>
</dbReference>
<sequence>MMEGKQTNNFQWKLHVDGSSNTHGSGAGIVITTPEGDAVECAMRFDFKATNNQAEYEALLVGLRVCITLGADKLEIFNDSQVVLNHDNLSGHCKKIAQKIQKIQNLLDPSGRK</sequence>
<name>A0AA39RYV5_ACESA</name>
<dbReference type="GO" id="GO:0004523">
    <property type="term" value="F:RNA-DNA hybrid ribonuclease activity"/>
    <property type="evidence" value="ECO:0007669"/>
    <property type="project" value="InterPro"/>
</dbReference>
<dbReference type="GO" id="GO:0003676">
    <property type="term" value="F:nucleic acid binding"/>
    <property type="evidence" value="ECO:0007669"/>
    <property type="project" value="InterPro"/>
</dbReference>
<dbReference type="PANTHER" id="PTHR48475">
    <property type="entry name" value="RIBONUCLEASE H"/>
    <property type="match status" value="1"/>
</dbReference>
<dbReference type="PROSITE" id="PS50879">
    <property type="entry name" value="RNASE_H_1"/>
    <property type="match status" value="1"/>
</dbReference>
<accession>A0AA39RYV5</accession>
<evidence type="ECO:0000259" key="1">
    <source>
        <dbReference type="PROSITE" id="PS50879"/>
    </source>
</evidence>